<organism evidence="2 3">
    <name type="scientific">Brassica carinata</name>
    <name type="common">Ethiopian mustard</name>
    <name type="synonym">Abyssinian cabbage</name>
    <dbReference type="NCBI Taxonomy" id="52824"/>
    <lineage>
        <taxon>Eukaryota</taxon>
        <taxon>Viridiplantae</taxon>
        <taxon>Streptophyta</taxon>
        <taxon>Embryophyta</taxon>
        <taxon>Tracheophyta</taxon>
        <taxon>Spermatophyta</taxon>
        <taxon>Magnoliopsida</taxon>
        <taxon>eudicotyledons</taxon>
        <taxon>Gunneridae</taxon>
        <taxon>Pentapetalae</taxon>
        <taxon>rosids</taxon>
        <taxon>malvids</taxon>
        <taxon>Brassicales</taxon>
        <taxon>Brassicaceae</taxon>
        <taxon>Brassiceae</taxon>
        <taxon>Brassica</taxon>
    </lineage>
</organism>
<reference evidence="2 3" key="1">
    <citation type="submission" date="2020-02" db="EMBL/GenBank/DDBJ databases">
        <authorList>
            <person name="Ma Q."/>
            <person name="Huang Y."/>
            <person name="Song X."/>
            <person name="Pei D."/>
        </authorList>
    </citation>
    <scope>NUCLEOTIDE SEQUENCE [LARGE SCALE GENOMIC DNA]</scope>
    <source>
        <strain evidence="2">Sxm20200214</strain>
        <tissue evidence="2">Leaf</tissue>
    </source>
</reference>
<protein>
    <submittedName>
        <fullName evidence="2">Uncharacterized protein</fullName>
    </submittedName>
</protein>
<keyword evidence="3" id="KW-1185">Reference proteome</keyword>
<name>A0A8X7V9L7_BRACI</name>
<comment type="caution">
    <text evidence="2">The sequence shown here is derived from an EMBL/GenBank/DDBJ whole genome shotgun (WGS) entry which is preliminary data.</text>
</comment>
<dbReference type="EMBL" id="JAAMPC010000006">
    <property type="protein sequence ID" value="KAG2306046.1"/>
    <property type="molecule type" value="Genomic_DNA"/>
</dbReference>
<dbReference type="Proteomes" id="UP000886595">
    <property type="component" value="Unassembled WGS sequence"/>
</dbReference>
<sequence length="88" mass="10309">MQRVYRRTKDLDYRKKNGKSNKHTTNNKEKKSGKRKKTVDITTAPTEYRWLPNRIIQDYTVVGSPSQLNNHHRCIFSIMPASEVSCGR</sequence>
<evidence type="ECO:0000256" key="1">
    <source>
        <dbReference type="SAM" id="MobiDB-lite"/>
    </source>
</evidence>
<accession>A0A8X7V9L7</accession>
<feature type="region of interest" description="Disordered" evidence="1">
    <location>
        <begin position="1"/>
        <end position="39"/>
    </location>
</feature>
<evidence type="ECO:0000313" key="3">
    <source>
        <dbReference type="Proteomes" id="UP000886595"/>
    </source>
</evidence>
<gene>
    <name evidence="2" type="ORF">Bca52824_025794</name>
</gene>
<dbReference type="AlphaFoldDB" id="A0A8X7V9L7"/>
<evidence type="ECO:0000313" key="2">
    <source>
        <dbReference type="EMBL" id="KAG2306046.1"/>
    </source>
</evidence>
<proteinExistence type="predicted"/>